<dbReference type="eggNOG" id="COG3012">
    <property type="taxonomic scope" value="Bacteria"/>
</dbReference>
<dbReference type="Proteomes" id="UP000198424">
    <property type="component" value="Unassembled WGS sequence"/>
</dbReference>
<protein>
    <recommendedName>
        <fullName evidence="5">SEC-C motif domain protein</fullName>
    </recommendedName>
</protein>
<accession>A0A086AJS3</accession>
<dbReference type="RefSeq" id="WP_035621095.1">
    <property type="nucleotide sequence ID" value="NZ_JBEWQG010000023.1"/>
</dbReference>
<name>A0A086AJS3_FLAHY</name>
<proteinExistence type="predicted"/>
<dbReference type="EMBL" id="JPRM01000012">
    <property type="protein sequence ID" value="KFF16937.1"/>
    <property type="molecule type" value="Genomic_DNA"/>
</dbReference>
<dbReference type="STRING" id="991.IW20_09215"/>
<dbReference type="InterPro" id="IPR016135">
    <property type="entry name" value="UBQ-conjugating_enzyme/RWD"/>
</dbReference>
<evidence type="ECO:0008006" key="5">
    <source>
        <dbReference type="Google" id="ProtNLM"/>
    </source>
</evidence>
<gene>
    <name evidence="2" type="ORF">B0A62_02410</name>
    <name evidence="1" type="ORF">IW20_09215</name>
</gene>
<reference evidence="2 4" key="2">
    <citation type="submission" date="2016-11" db="EMBL/GenBank/DDBJ databases">
        <title>Whole genomes of Flavobacteriaceae.</title>
        <authorList>
            <person name="Stine C."/>
            <person name="Li C."/>
            <person name="Tadesse D."/>
        </authorList>
    </citation>
    <scope>NUCLEOTIDE SEQUENCE [LARGE SCALE GENOMIC DNA]</scope>
    <source>
        <strain evidence="2 4">ATCC 29551</strain>
    </source>
</reference>
<reference evidence="1 3" key="1">
    <citation type="submission" date="2014-07" db="EMBL/GenBank/DDBJ databases">
        <title>Genome of Flavobacterium hydatis DSM 2063.</title>
        <authorList>
            <person name="Pipes S.E."/>
            <person name="Stropko S.J."/>
            <person name="Newman J.D."/>
        </authorList>
    </citation>
    <scope>NUCLEOTIDE SEQUENCE [LARGE SCALE GENOMIC DNA]</scope>
    <source>
        <strain evidence="1 3">DSM 2063</strain>
    </source>
</reference>
<dbReference type="SUPFAM" id="SSF54495">
    <property type="entry name" value="UBC-like"/>
    <property type="match status" value="1"/>
</dbReference>
<dbReference type="Proteomes" id="UP000028712">
    <property type="component" value="Unassembled WGS sequence"/>
</dbReference>
<dbReference type="OrthoDB" id="21421at2"/>
<organism evidence="1 3">
    <name type="scientific">Flavobacterium hydatis</name>
    <name type="common">Cytophaga aquatilis</name>
    <dbReference type="NCBI Taxonomy" id="991"/>
    <lineage>
        <taxon>Bacteria</taxon>
        <taxon>Pseudomonadati</taxon>
        <taxon>Bacteroidota</taxon>
        <taxon>Flavobacteriia</taxon>
        <taxon>Flavobacteriales</taxon>
        <taxon>Flavobacteriaceae</taxon>
        <taxon>Flavobacterium</taxon>
    </lineage>
</organism>
<dbReference type="SUPFAM" id="SSF103642">
    <property type="entry name" value="Sec-C motif"/>
    <property type="match status" value="1"/>
</dbReference>
<sequence length="221" mass="25959">MDLGKKCSLFERDFGEVKESFPKLSYGRNRKNKIWIISGELDICDVKGNYWNTFDIKMIVPESYPYCVPIVLEISEIIPRNIDWHISENGICCLDFDNNLILLSRHGINLRDFITKKIYPFFANQLYKLQVDKYAGEEYKHYIEGLIQYYIEDLKIPTIENIVVFLEQILNKKDLTRNRLCPCKSGEKIKNCHEKIIETIKTIGREKISSDLAKIKKKLVL</sequence>
<comment type="caution">
    <text evidence="1">The sequence shown here is derived from an EMBL/GenBank/DDBJ whole genome shotgun (WGS) entry which is preliminary data.</text>
</comment>
<evidence type="ECO:0000313" key="1">
    <source>
        <dbReference type="EMBL" id="KFF16937.1"/>
    </source>
</evidence>
<evidence type="ECO:0000313" key="2">
    <source>
        <dbReference type="EMBL" id="OXA97730.1"/>
    </source>
</evidence>
<dbReference type="EMBL" id="MUGY01000002">
    <property type="protein sequence ID" value="OXA97730.1"/>
    <property type="molecule type" value="Genomic_DNA"/>
</dbReference>
<keyword evidence="4" id="KW-1185">Reference proteome</keyword>
<evidence type="ECO:0000313" key="4">
    <source>
        <dbReference type="Proteomes" id="UP000198424"/>
    </source>
</evidence>
<dbReference type="Gene3D" id="3.10.450.50">
    <property type="match status" value="1"/>
</dbReference>
<evidence type="ECO:0000313" key="3">
    <source>
        <dbReference type="Proteomes" id="UP000028712"/>
    </source>
</evidence>
<dbReference type="AlphaFoldDB" id="A0A086AJS3"/>